<dbReference type="GO" id="GO:0016787">
    <property type="term" value="F:hydrolase activity"/>
    <property type="evidence" value="ECO:0007669"/>
    <property type="project" value="UniProtKB-KW"/>
</dbReference>
<reference evidence="3" key="1">
    <citation type="submission" date="2019-03" db="EMBL/GenBank/DDBJ databases">
        <title>Single cell metagenomics reveals metabolic interactions within the superorganism composed of flagellate Streblomastix strix and complex community of Bacteroidetes bacteria on its surface.</title>
        <authorList>
            <person name="Treitli S.C."/>
            <person name="Kolisko M."/>
            <person name="Husnik F."/>
            <person name="Keeling P."/>
            <person name="Hampl V."/>
        </authorList>
    </citation>
    <scope>NUCLEOTIDE SEQUENCE</scope>
    <source>
        <strain evidence="3">STM</strain>
    </source>
</reference>
<dbReference type="Pfam" id="PF15979">
    <property type="entry name" value="Glyco_hydro_115"/>
    <property type="match status" value="1"/>
</dbReference>
<gene>
    <name evidence="3" type="ORF">EZS27_007619</name>
</gene>
<dbReference type="Gene3D" id="2.60.120.1620">
    <property type="match status" value="1"/>
</dbReference>
<sequence length="977" mass="110827">MSDYLYIVKFRWVCCLALFLSVMMDGEAQVLLSNAREGKSVFPLMRATGGYVCYDEGDDEVVKRSVKLFVEDVRLVTGRKLRVLTSVDKMPDCVVIVGTIGKNRLIDGLIARGRLDVKSVKDGWEQYRIEVVSNPVTGVKRALVVAGSDRRGTAYGLLSISEVIGVSPWYWWADVPVKKRADVFLDVRGWSSKRPSVKYRGVFINDEDWGLKPWASKRFEPEVGDIGPRTYAKICELLLRLKANYLCPAMHSCTKAFNYYADNKLVADSFGIVMGSIHCEPLLFNNASEWDRQTMGDWNYVTNRDGINKVLRNRVRSNGGFENVYTLAMRGIHDAVMAGGLGLDRQARVLEQAFDDQRRILANELGQVVEEVPQVFYPYKEVQEVYDYGFSLPDDVTIVWTEDDFGYMKRLSNGKERGRSGRSGVYYHVSYWGPPKHYLWIASTPPALMYEELSKAYRATADRLWVVNVGDIKPAEYPITLFMDMAYDLDRFNYGNINDHCVDFLCNIFGEQYRSDFTDIETTYFREAFKRKPEFMERSTDTEFSVGNYNEADRRLAEYKRIADKAELILQGMDAEARVAFYQLVYYNVKGAELVNQMTLNAQKNREYVSQQRASADVLKERVKVYGDSLEVITTEYNALLDGKWRGMMSLVHGGARSFERAKVEEVKLNVNPTLGIVCEEGPGIGIGSVHALPCFNKYLNRSYYVTVFNKGNGSVRWDSKASDGWIVMDRVSGETQFEDRVMVSVDWDSVPIGEDVGGSIEFLTDRGESKTVYLSVFNPERPSVEEVKGLYVENNGYVSIDAAGFHRKSEKRAVKFSIIEGLGFEGKVVQLGDPFADTPYYPGLLLTSNYVAPVRGSDFPVIEYDFYSFRTGPVDVYTYMMPVFPLDDEHGSRYGVMVDNSPVYLPEAGAPYYSTLWIQSVLRNCRINKTTHFVDKPGKHTVKIYCGHPGMVLQKIVVDFGGVKRSYAGPEITKVQ</sequence>
<dbReference type="InterPro" id="IPR029018">
    <property type="entry name" value="Hex-like_dom2"/>
</dbReference>
<dbReference type="PANTHER" id="PTHR37842">
    <property type="match status" value="1"/>
</dbReference>
<dbReference type="AlphaFoldDB" id="A0A5J4SFW1"/>
<dbReference type="InterPro" id="IPR031924">
    <property type="entry name" value="GH115"/>
</dbReference>
<protein>
    <recommendedName>
        <fullName evidence="2">Gylcosyl hydrolase 115 C-terminal domain-containing protein</fullName>
    </recommendedName>
</protein>
<keyword evidence="1" id="KW-0378">Hydrolase</keyword>
<dbReference type="Gene3D" id="3.20.20.520">
    <property type="entry name" value="Glycosyl hydrolase family 115"/>
    <property type="match status" value="1"/>
</dbReference>
<proteinExistence type="predicted"/>
<comment type="caution">
    <text evidence="3">The sequence shown here is derived from an EMBL/GenBank/DDBJ whole genome shotgun (WGS) entry which is preliminary data.</text>
</comment>
<feature type="domain" description="Gylcosyl hydrolase 115 C-terminal" evidence="2">
    <location>
        <begin position="792"/>
        <end position="972"/>
    </location>
</feature>
<dbReference type="EMBL" id="SNRY01000200">
    <property type="protein sequence ID" value="KAA6344788.1"/>
    <property type="molecule type" value="Genomic_DNA"/>
</dbReference>
<evidence type="ECO:0000313" key="3">
    <source>
        <dbReference type="EMBL" id="KAA6344788.1"/>
    </source>
</evidence>
<dbReference type="Gene3D" id="3.30.379.10">
    <property type="entry name" value="Chitobiase/beta-hexosaminidase domain 2-like"/>
    <property type="match status" value="1"/>
</dbReference>
<dbReference type="PANTHER" id="PTHR37842:SF2">
    <property type="entry name" value="GYLCOSYL HYDROLASE 115 C-TERMINAL DOMAIN-CONTAINING PROTEIN"/>
    <property type="match status" value="1"/>
</dbReference>
<evidence type="ECO:0000259" key="2">
    <source>
        <dbReference type="Pfam" id="PF17829"/>
    </source>
</evidence>
<dbReference type="Gene3D" id="1.20.58.2150">
    <property type="match status" value="1"/>
</dbReference>
<evidence type="ECO:0000256" key="1">
    <source>
        <dbReference type="ARBA" id="ARBA00022801"/>
    </source>
</evidence>
<dbReference type="InterPro" id="IPR041437">
    <property type="entry name" value="GH115_C"/>
</dbReference>
<dbReference type="InterPro" id="IPR042301">
    <property type="entry name" value="GH115_sf"/>
</dbReference>
<organism evidence="3">
    <name type="scientific">termite gut metagenome</name>
    <dbReference type="NCBI Taxonomy" id="433724"/>
    <lineage>
        <taxon>unclassified sequences</taxon>
        <taxon>metagenomes</taxon>
        <taxon>organismal metagenomes</taxon>
    </lineage>
</organism>
<accession>A0A5J4SFW1</accession>
<name>A0A5J4SFW1_9ZZZZ</name>
<dbReference type="Pfam" id="PF17829">
    <property type="entry name" value="GH115_C"/>
    <property type="match status" value="1"/>
</dbReference>